<organism evidence="6 7">
    <name type="scientific">Hypsibius exemplaris</name>
    <name type="common">Freshwater tardigrade</name>
    <dbReference type="NCBI Taxonomy" id="2072580"/>
    <lineage>
        <taxon>Eukaryota</taxon>
        <taxon>Metazoa</taxon>
        <taxon>Ecdysozoa</taxon>
        <taxon>Tardigrada</taxon>
        <taxon>Eutardigrada</taxon>
        <taxon>Parachela</taxon>
        <taxon>Hypsibioidea</taxon>
        <taxon>Hypsibiidae</taxon>
        <taxon>Hypsibius</taxon>
    </lineage>
</organism>
<reference evidence="7" key="1">
    <citation type="submission" date="2017-01" db="EMBL/GenBank/DDBJ databases">
        <title>Comparative genomics of anhydrobiosis in the tardigrade Hypsibius dujardini.</title>
        <authorList>
            <person name="Yoshida Y."/>
            <person name="Koutsovoulos G."/>
            <person name="Laetsch D."/>
            <person name="Stevens L."/>
            <person name="Kumar S."/>
            <person name="Horikawa D."/>
            <person name="Ishino K."/>
            <person name="Komine S."/>
            <person name="Tomita M."/>
            <person name="Blaxter M."/>
            <person name="Arakawa K."/>
        </authorList>
    </citation>
    <scope>NUCLEOTIDE SEQUENCE [LARGE SCALE GENOMIC DNA]</scope>
    <source>
        <strain evidence="7">Z151</strain>
    </source>
</reference>
<proteinExistence type="inferred from homology"/>
<dbReference type="GO" id="GO:0003735">
    <property type="term" value="F:structural constituent of ribosome"/>
    <property type="evidence" value="ECO:0007669"/>
    <property type="project" value="InterPro"/>
</dbReference>
<dbReference type="GO" id="GO:0005840">
    <property type="term" value="C:ribosome"/>
    <property type="evidence" value="ECO:0007669"/>
    <property type="project" value="UniProtKB-KW"/>
</dbReference>
<dbReference type="AlphaFoldDB" id="A0A9X6RLA5"/>
<comment type="similarity">
    <text evidence="1 4">Belongs to the eukaryotic ribosomal protein eL20 family.</text>
</comment>
<feature type="domain" description="Large ribosomal subunit protein eL20" evidence="5">
    <location>
        <begin position="7"/>
        <end position="130"/>
    </location>
</feature>
<comment type="caution">
    <text evidence="6">The sequence shown here is derived from an EMBL/GenBank/DDBJ whole genome shotgun (WGS) entry which is preliminary data.</text>
</comment>
<protein>
    <recommendedName>
        <fullName evidence="4">60S ribosomal protein L18a</fullName>
    </recommendedName>
</protein>
<dbReference type="GO" id="GO:1990904">
    <property type="term" value="C:ribonucleoprotein complex"/>
    <property type="evidence" value="ECO:0007669"/>
    <property type="project" value="UniProtKB-KW"/>
</dbReference>
<evidence type="ECO:0000256" key="2">
    <source>
        <dbReference type="ARBA" id="ARBA00022980"/>
    </source>
</evidence>
<keyword evidence="7" id="KW-1185">Reference proteome</keyword>
<dbReference type="FunFam" id="3.10.20.10:FF:000002">
    <property type="entry name" value="60S ribosomal protein L18a"/>
    <property type="match status" value="1"/>
</dbReference>
<keyword evidence="3 4" id="KW-0687">Ribonucleoprotein</keyword>
<gene>
    <name evidence="6" type="ORF">BV898_16465</name>
</gene>
<dbReference type="HAMAP" id="MF_00273">
    <property type="entry name" value="Ribosomal_eL20"/>
    <property type="match status" value="1"/>
</dbReference>
<dbReference type="GO" id="GO:0006412">
    <property type="term" value="P:translation"/>
    <property type="evidence" value="ECO:0007669"/>
    <property type="project" value="InterPro"/>
</dbReference>
<evidence type="ECO:0000256" key="1">
    <source>
        <dbReference type="ARBA" id="ARBA00009362"/>
    </source>
</evidence>
<accession>A0A9X6RLA5</accession>
<dbReference type="FunFam" id="3.10.20.10:FF:000001">
    <property type="entry name" value="60S ribosomal protein L18a"/>
    <property type="match status" value="1"/>
</dbReference>
<evidence type="ECO:0000256" key="4">
    <source>
        <dbReference type="PIRNR" id="PIRNR002190"/>
    </source>
</evidence>
<dbReference type="PIRSF" id="PIRSF002190">
    <property type="entry name" value="Ribosomal_L18a"/>
    <property type="match status" value="1"/>
</dbReference>
<dbReference type="Proteomes" id="UP000192578">
    <property type="component" value="Unassembled WGS sequence"/>
</dbReference>
<dbReference type="SUPFAM" id="SSF160374">
    <property type="entry name" value="RplX-like"/>
    <property type="match status" value="1"/>
</dbReference>
<dbReference type="PANTHER" id="PTHR10052">
    <property type="entry name" value="60S RIBOSOMAL PROTEIN L18A"/>
    <property type="match status" value="1"/>
</dbReference>
<name>A0A9X6RLA5_HYPEX</name>
<dbReference type="Gene3D" id="3.10.20.10">
    <property type="match status" value="2"/>
</dbReference>
<dbReference type="InterPro" id="IPR028877">
    <property type="entry name" value="Ribosomal_eL20"/>
</dbReference>
<dbReference type="InterPro" id="IPR021138">
    <property type="entry name" value="Ribosomal_eL20_eukaryotes"/>
</dbReference>
<evidence type="ECO:0000259" key="5">
    <source>
        <dbReference type="Pfam" id="PF01775"/>
    </source>
</evidence>
<evidence type="ECO:0000313" key="6">
    <source>
        <dbReference type="EMBL" id="OWA52009.1"/>
    </source>
</evidence>
<keyword evidence="2 4" id="KW-0689">Ribosomal protein</keyword>
<dbReference type="OrthoDB" id="1294322at2759"/>
<dbReference type="Pfam" id="PF01775">
    <property type="entry name" value="Ribosomal_L18A"/>
    <property type="match status" value="1"/>
</dbReference>
<evidence type="ECO:0000313" key="7">
    <source>
        <dbReference type="Proteomes" id="UP000192578"/>
    </source>
</evidence>
<evidence type="ECO:0000256" key="3">
    <source>
        <dbReference type="ARBA" id="ARBA00023274"/>
    </source>
</evidence>
<dbReference type="InterPro" id="IPR023573">
    <property type="entry name" value="Ribosomal_eL20_dom"/>
</dbReference>
<sequence>MKASGDLKEYKVIGRKHPTAEVPNPALYRMRIFAPDRVVAKSRFWYFASQLKKLKKAAGEIVACEEVANRKPTKIRNIGIWLRYDSRSGTHNMYREYRDVTTPGAVTQCYRDMGARHRARAHSIQIIRVQEITAEKCRRPQIKQFHDANIKFPLPHRVTTDLHHPRFTTRRPKTHFSS</sequence>
<dbReference type="EMBL" id="MTYJ01000247">
    <property type="protein sequence ID" value="OWA52009.1"/>
    <property type="molecule type" value="Genomic_DNA"/>
</dbReference>